<sequence>MPSSVSCTQKRLRRHAPKVRTGCVTCKTRKLRCDETKPSCVRCTSTGRRCDGYVALRTLLFEIPQDKDERWGFYYFRDRTSRQLLSFAHHDFWNRVAIQAAYSRAIVRHALVAIASYHESVDHPDQLRRLDRQLFAFRQYNKAITSILDAGAHCDVEDVLLASILFTFLENVRGALSSALVHLHAGLRVLSEWRSSHGPWDKAKASNRLIEEHLAPILAHLQDTAATLMPVRPHQPMISSTDPPECFHSLQESHFYFEKIVRGLCSSLQSVHERDTWPYGDLSIAQKGQELLWAWYNSFTKFLGKARHDVCFCSAPSSPYHFDVGACYLQMQFWAAIIRLESKVYRSEMVFDNHLPEFQILLDMTAQLADMLDMEEAAGADTCLGFHIEYVAIAGFIGLRCRDPVIRRGAIGLLRSHPRTEGIWQNTVSADLAEFIMTREEIQSNACVPISCHDLPEHCRIQLLASSFLVYDQRSKNFRIAQGVSSPDLIKIRVIRSGIRPADQDFETFWIDRRPEQSMGMPRDCLPGDVSGLFPQTVETESNLWRQMRGGKWADYLERSAASHMCGNVKGIQGGHE</sequence>
<dbReference type="HOGENOM" id="CLU_011409_12_1_1"/>
<gene>
    <name evidence="8" type="ORF">PV07_07444</name>
</gene>
<evidence type="ECO:0000256" key="6">
    <source>
        <dbReference type="ARBA" id="ARBA00023242"/>
    </source>
</evidence>
<evidence type="ECO:0000256" key="2">
    <source>
        <dbReference type="ARBA" id="ARBA00022833"/>
    </source>
</evidence>
<evidence type="ECO:0000256" key="5">
    <source>
        <dbReference type="ARBA" id="ARBA00023163"/>
    </source>
</evidence>
<dbReference type="Pfam" id="PF11951">
    <property type="entry name" value="Fungal_trans_2"/>
    <property type="match status" value="1"/>
</dbReference>
<keyword evidence="1" id="KW-0479">Metal-binding</keyword>
<name>A0A0D2CVM8_9EURO</name>
<dbReference type="InterPro" id="IPR052360">
    <property type="entry name" value="Transcr_Regulatory_Proteins"/>
</dbReference>
<evidence type="ECO:0000256" key="4">
    <source>
        <dbReference type="ARBA" id="ARBA00023125"/>
    </source>
</evidence>
<reference evidence="8 9" key="1">
    <citation type="submission" date="2015-01" db="EMBL/GenBank/DDBJ databases">
        <title>The Genome Sequence of Cladophialophora immunda CBS83496.</title>
        <authorList>
            <consortium name="The Broad Institute Genomics Platform"/>
            <person name="Cuomo C."/>
            <person name="de Hoog S."/>
            <person name="Gorbushina A."/>
            <person name="Stielow B."/>
            <person name="Teixiera M."/>
            <person name="Abouelleil A."/>
            <person name="Chapman S.B."/>
            <person name="Priest M."/>
            <person name="Young S.K."/>
            <person name="Wortman J."/>
            <person name="Nusbaum C."/>
            <person name="Birren B."/>
        </authorList>
    </citation>
    <scope>NUCLEOTIDE SEQUENCE [LARGE SCALE GENOMIC DNA]</scope>
    <source>
        <strain evidence="8 9">CBS 83496</strain>
    </source>
</reference>
<dbReference type="EMBL" id="KN847043">
    <property type="protein sequence ID" value="KIW27734.1"/>
    <property type="molecule type" value="Genomic_DNA"/>
</dbReference>
<dbReference type="PROSITE" id="PS50048">
    <property type="entry name" value="ZN2_CY6_FUNGAL_2"/>
    <property type="match status" value="1"/>
</dbReference>
<organism evidence="8 9">
    <name type="scientific">Cladophialophora immunda</name>
    <dbReference type="NCBI Taxonomy" id="569365"/>
    <lineage>
        <taxon>Eukaryota</taxon>
        <taxon>Fungi</taxon>
        <taxon>Dikarya</taxon>
        <taxon>Ascomycota</taxon>
        <taxon>Pezizomycotina</taxon>
        <taxon>Eurotiomycetes</taxon>
        <taxon>Chaetothyriomycetidae</taxon>
        <taxon>Chaetothyriales</taxon>
        <taxon>Herpotrichiellaceae</taxon>
        <taxon>Cladophialophora</taxon>
    </lineage>
</organism>
<dbReference type="Proteomes" id="UP000054466">
    <property type="component" value="Unassembled WGS sequence"/>
</dbReference>
<dbReference type="GeneID" id="27346638"/>
<feature type="domain" description="Zn(2)-C6 fungal-type" evidence="7">
    <location>
        <begin position="22"/>
        <end position="50"/>
    </location>
</feature>
<evidence type="ECO:0000259" key="7">
    <source>
        <dbReference type="PROSITE" id="PS50048"/>
    </source>
</evidence>
<dbReference type="CDD" id="cd00067">
    <property type="entry name" value="GAL4"/>
    <property type="match status" value="1"/>
</dbReference>
<evidence type="ECO:0000313" key="9">
    <source>
        <dbReference type="Proteomes" id="UP000054466"/>
    </source>
</evidence>
<dbReference type="InterPro" id="IPR021858">
    <property type="entry name" value="Fun_TF"/>
</dbReference>
<evidence type="ECO:0000256" key="3">
    <source>
        <dbReference type="ARBA" id="ARBA00023015"/>
    </source>
</evidence>
<accession>A0A0D2CVM8</accession>
<keyword evidence="9" id="KW-1185">Reference proteome</keyword>
<keyword evidence="6" id="KW-0539">Nucleus</keyword>
<dbReference type="SMART" id="SM00066">
    <property type="entry name" value="GAL4"/>
    <property type="match status" value="1"/>
</dbReference>
<keyword evidence="4" id="KW-0238">DNA-binding</keyword>
<keyword evidence="3" id="KW-0805">Transcription regulation</keyword>
<dbReference type="InterPro" id="IPR036864">
    <property type="entry name" value="Zn2-C6_fun-type_DNA-bd_sf"/>
</dbReference>
<dbReference type="SUPFAM" id="SSF57701">
    <property type="entry name" value="Zn2/Cys6 DNA-binding domain"/>
    <property type="match status" value="1"/>
</dbReference>
<dbReference type="GO" id="GO:0003677">
    <property type="term" value="F:DNA binding"/>
    <property type="evidence" value="ECO:0007669"/>
    <property type="project" value="UniProtKB-KW"/>
</dbReference>
<dbReference type="Gene3D" id="4.10.240.10">
    <property type="entry name" value="Zn(2)-C6 fungal-type DNA-binding domain"/>
    <property type="match status" value="1"/>
</dbReference>
<proteinExistence type="predicted"/>
<evidence type="ECO:0000313" key="8">
    <source>
        <dbReference type="EMBL" id="KIW27734.1"/>
    </source>
</evidence>
<keyword evidence="2" id="KW-0862">Zinc</keyword>
<dbReference type="RefSeq" id="XP_016247950.1">
    <property type="nucleotide sequence ID" value="XM_016394531.1"/>
</dbReference>
<dbReference type="AlphaFoldDB" id="A0A0D2CVM8"/>
<dbReference type="InterPro" id="IPR001138">
    <property type="entry name" value="Zn2Cys6_DnaBD"/>
</dbReference>
<dbReference type="PANTHER" id="PTHR36206:SF16">
    <property type="entry name" value="TRANSCRIPTION FACTOR DOMAIN-CONTAINING PROTEIN-RELATED"/>
    <property type="match status" value="1"/>
</dbReference>
<dbReference type="GO" id="GO:0008270">
    <property type="term" value="F:zinc ion binding"/>
    <property type="evidence" value="ECO:0007669"/>
    <property type="project" value="InterPro"/>
</dbReference>
<dbReference type="STRING" id="569365.A0A0D2CVM8"/>
<dbReference type="PANTHER" id="PTHR36206">
    <property type="entry name" value="ASPERCRYPTIN BIOSYNTHESIS CLUSTER-SPECIFIC TRANSCRIPTION REGULATOR ATNN-RELATED"/>
    <property type="match status" value="1"/>
</dbReference>
<dbReference type="PROSITE" id="PS00463">
    <property type="entry name" value="ZN2_CY6_FUNGAL_1"/>
    <property type="match status" value="1"/>
</dbReference>
<protein>
    <recommendedName>
        <fullName evidence="7">Zn(2)-C6 fungal-type domain-containing protein</fullName>
    </recommendedName>
</protein>
<keyword evidence="5" id="KW-0804">Transcription</keyword>
<dbReference type="PRINTS" id="PR00755">
    <property type="entry name" value="AFLATOXINBRP"/>
</dbReference>
<dbReference type="OrthoDB" id="2593732at2759"/>
<dbReference type="VEuPathDB" id="FungiDB:PV07_07444"/>
<dbReference type="Pfam" id="PF00172">
    <property type="entry name" value="Zn_clus"/>
    <property type="match status" value="1"/>
</dbReference>
<dbReference type="GO" id="GO:0000981">
    <property type="term" value="F:DNA-binding transcription factor activity, RNA polymerase II-specific"/>
    <property type="evidence" value="ECO:0007669"/>
    <property type="project" value="InterPro"/>
</dbReference>
<evidence type="ECO:0000256" key="1">
    <source>
        <dbReference type="ARBA" id="ARBA00022723"/>
    </source>
</evidence>